<dbReference type="EMBL" id="CH474093">
    <property type="protein sequence ID" value="EDL84644.1"/>
    <property type="molecule type" value="Genomic_DNA"/>
</dbReference>
<dbReference type="PROSITE" id="PS00237">
    <property type="entry name" value="G_PROTEIN_RECEP_F1_1"/>
    <property type="match status" value="1"/>
</dbReference>
<evidence type="ECO:0000256" key="6">
    <source>
        <dbReference type="ARBA" id="ARBA00022725"/>
    </source>
</evidence>
<feature type="transmembrane region" description="Helical" evidence="13">
    <location>
        <begin position="51"/>
        <end position="74"/>
    </location>
</feature>
<dbReference type="Pfam" id="PF13853">
    <property type="entry name" value="7tm_4"/>
    <property type="match status" value="1"/>
</dbReference>
<dbReference type="Gene3D" id="1.20.1070.10">
    <property type="entry name" value="Rhodopsin 7-helix transmembrane proteins"/>
    <property type="match status" value="1"/>
</dbReference>
<evidence type="ECO:0000256" key="10">
    <source>
        <dbReference type="ARBA" id="ARBA00023170"/>
    </source>
</evidence>
<dbReference type="PRINTS" id="PR00245">
    <property type="entry name" value="OLFACTORYR"/>
</dbReference>
<dbReference type="CDD" id="cd15225">
    <property type="entry name" value="7tmA_OR10A-like"/>
    <property type="match status" value="1"/>
</dbReference>
<keyword evidence="8 12" id="KW-0297">G-protein coupled receptor</keyword>
<feature type="transmembrane region" description="Helical" evidence="13">
    <location>
        <begin position="128"/>
        <end position="146"/>
    </location>
</feature>
<keyword evidence="9 13" id="KW-0472">Membrane</keyword>
<evidence type="ECO:0000256" key="2">
    <source>
        <dbReference type="ARBA" id="ARBA00010663"/>
    </source>
</evidence>
<dbReference type="SUPFAM" id="SSF81321">
    <property type="entry name" value="Family A G protein-coupled receptor-like"/>
    <property type="match status" value="1"/>
</dbReference>
<proteinExistence type="inferred from homology"/>
<dbReference type="FunFam" id="1.10.1220.70:FF:000001">
    <property type="entry name" value="Olfactory receptor"/>
    <property type="match status" value="1"/>
</dbReference>
<evidence type="ECO:0000256" key="1">
    <source>
        <dbReference type="ARBA" id="ARBA00004651"/>
    </source>
</evidence>
<evidence type="ECO:0000256" key="11">
    <source>
        <dbReference type="ARBA" id="ARBA00023224"/>
    </source>
</evidence>
<feature type="transmembrane region" description="Helical" evidence="13">
    <location>
        <begin position="263"/>
        <end position="279"/>
    </location>
</feature>
<evidence type="ECO:0000313" key="15">
    <source>
        <dbReference type="EMBL" id="EDL84644.1"/>
    </source>
</evidence>
<keyword evidence="7 13" id="KW-1133">Transmembrane helix</keyword>
<dbReference type="InterPro" id="IPR017452">
    <property type="entry name" value="GPCR_Rhodpsn_7TM"/>
</dbReference>
<keyword evidence="11 12" id="KW-0807">Transducer</keyword>
<sequence>MREPIPQSRHVLKEEGKCLEMSVNCSLWQENSLSVKRFAFTKFSEVPGECFLLFTLILLMFLVSLTGNTLIALAICTSPSLHTPMYFFLANLSLLEIGYTCSVIPKMLQSLVSEARGISWEGCASQMFFFIFFGITECCLLAAMAFDRYMAICSPLHYATRMSRGVCAYLAIVSWVMGCIVGLGQTNFIFSLNFCGPCEIDHFFCDLPPLLALACGDTSQNEAAIFVAAVLCIFSPFLLIISSYVRILVAVLVMPSPEGRHKALSTCSSHLLVVTLFYGSTSATYLRPKSSHSPGVDKLLALFYTSVTSMLNPIIYSLRNKEVKGALRRTLGLKKVLTMKR</sequence>
<evidence type="ECO:0000256" key="7">
    <source>
        <dbReference type="ARBA" id="ARBA00022989"/>
    </source>
</evidence>
<keyword evidence="3 13" id="KW-1003">Cell membrane</keyword>
<dbReference type="AlphaFoldDB" id="A6KR45"/>
<dbReference type="PRINTS" id="PR00237">
    <property type="entry name" value="GPCRRHODOPSN"/>
</dbReference>
<dbReference type="PANTHER" id="PTHR26453">
    <property type="entry name" value="OLFACTORY RECEPTOR"/>
    <property type="match status" value="1"/>
</dbReference>
<evidence type="ECO:0000256" key="8">
    <source>
        <dbReference type="ARBA" id="ARBA00023040"/>
    </source>
</evidence>
<reference evidence="15" key="2">
    <citation type="submission" date="2005-09" db="EMBL/GenBank/DDBJ databases">
        <authorList>
            <person name="Mural R.J."/>
            <person name="Li P.W."/>
            <person name="Adams M.D."/>
            <person name="Amanatides P.G."/>
            <person name="Baden-Tillson H."/>
            <person name="Barnstead M."/>
            <person name="Chin S.H."/>
            <person name="Dew I."/>
            <person name="Evans C.A."/>
            <person name="Ferriera S."/>
            <person name="Flanigan M."/>
            <person name="Fosler C."/>
            <person name="Glodek A."/>
            <person name="Gu Z."/>
            <person name="Holt R.A."/>
            <person name="Jennings D."/>
            <person name="Kraft C.L."/>
            <person name="Lu F."/>
            <person name="Nguyen T."/>
            <person name="Nusskern D.R."/>
            <person name="Pfannkoch C.M."/>
            <person name="Sitter C."/>
            <person name="Sutton G.G."/>
            <person name="Venter J.C."/>
            <person name="Wang Z."/>
            <person name="Woodage T."/>
            <person name="Zheng X.H."/>
            <person name="Zhong F."/>
        </authorList>
    </citation>
    <scope>NUCLEOTIDE SEQUENCE</scope>
    <source>
        <strain evidence="15">BN</strain>
    </source>
</reference>
<comment type="similarity">
    <text evidence="2 12">Belongs to the G-protein coupled receptor 1 family.</text>
</comment>
<evidence type="ECO:0000256" key="3">
    <source>
        <dbReference type="ARBA" id="ARBA00022475"/>
    </source>
</evidence>
<evidence type="ECO:0000256" key="13">
    <source>
        <dbReference type="RuleBase" id="RU363047"/>
    </source>
</evidence>
<evidence type="ECO:0000256" key="5">
    <source>
        <dbReference type="ARBA" id="ARBA00022692"/>
    </source>
</evidence>
<dbReference type="PROSITE" id="PS50262">
    <property type="entry name" value="G_PROTEIN_RECEP_F1_2"/>
    <property type="match status" value="1"/>
</dbReference>
<dbReference type="GO" id="GO:0005886">
    <property type="term" value="C:plasma membrane"/>
    <property type="evidence" value="ECO:0007669"/>
    <property type="project" value="UniProtKB-SubCell"/>
</dbReference>
<feature type="transmembrane region" description="Helical" evidence="13">
    <location>
        <begin position="86"/>
        <end position="108"/>
    </location>
</feature>
<accession>A6KR45</accession>
<dbReference type="InterPro" id="IPR000276">
    <property type="entry name" value="GPCR_Rhodpsn"/>
</dbReference>
<evidence type="ECO:0000256" key="12">
    <source>
        <dbReference type="RuleBase" id="RU000688"/>
    </source>
</evidence>
<dbReference type="OMA" id="TEQCWLL"/>
<keyword evidence="6 13" id="KW-0552">Olfaction</keyword>
<feature type="transmembrane region" description="Helical" evidence="13">
    <location>
        <begin position="223"/>
        <end position="251"/>
    </location>
</feature>
<dbReference type="InterPro" id="IPR000725">
    <property type="entry name" value="Olfact_rcpt"/>
</dbReference>
<feature type="transmembrane region" description="Helical" evidence="13">
    <location>
        <begin position="299"/>
        <end position="318"/>
    </location>
</feature>
<keyword evidence="5 12" id="KW-0812">Transmembrane</keyword>
<dbReference type="GO" id="GO:0004984">
    <property type="term" value="F:olfactory receptor activity"/>
    <property type="evidence" value="ECO:0007669"/>
    <property type="project" value="InterPro"/>
</dbReference>
<keyword evidence="10 12" id="KW-0675">Receptor</keyword>
<evidence type="ECO:0000256" key="4">
    <source>
        <dbReference type="ARBA" id="ARBA00022606"/>
    </source>
</evidence>
<reference evidence="15" key="1">
    <citation type="journal article" date="2005" name="Genome Res.">
        <title>Gene and alternative splicing annotation with AIR.</title>
        <authorList>
            <person name="Florea L."/>
            <person name="Di Francesco V."/>
            <person name="Miller J."/>
            <person name="Turner R."/>
            <person name="Yao A."/>
            <person name="Harris M."/>
            <person name="Walenz B."/>
            <person name="Mobarry C."/>
            <person name="Merkulov G.V."/>
            <person name="Charlab R."/>
            <person name="Dew I."/>
            <person name="Deng Z."/>
            <person name="Istrail S."/>
            <person name="Li P."/>
            <person name="Sutton G."/>
        </authorList>
    </citation>
    <scope>NUCLEOTIDE SEQUENCE</scope>
    <source>
        <strain evidence="15">BN</strain>
    </source>
</reference>
<dbReference type="GO" id="GO:0004930">
    <property type="term" value="F:G protein-coupled receptor activity"/>
    <property type="evidence" value="ECO:0007669"/>
    <property type="project" value="UniProtKB-KW"/>
</dbReference>
<feature type="domain" description="G-protein coupled receptors family 1 profile" evidence="14">
    <location>
        <begin position="67"/>
        <end position="316"/>
    </location>
</feature>
<organism evidence="15">
    <name type="scientific">Rattus norvegicus</name>
    <name type="common">Rat</name>
    <dbReference type="NCBI Taxonomy" id="10116"/>
    <lineage>
        <taxon>Eukaryota</taxon>
        <taxon>Metazoa</taxon>
        <taxon>Chordata</taxon>
        <taxon>Craniata</taxon>
        <taxon>Vertebrata</taxon>
        <taxon>Euteleostomi</taxon>
        <taxon>Mammalia</taxon>
        <taxon>Eutheria</taxon>
        <taxon>Euarchontoglires</taxon>
        <taxon>Glires</taxon>
        <taxon>Rodentia</taxon>
        <taxon>Myomorpha</taxon>
        <taxon>Muroidea</taxon>
        <taxon>Muridae</taxon>
        <taxon>Murinae</taxon>
        <taxon>Rattus</taxon>
    </lineage>
</organism>
<keyword evidence="4 13" id="KW-0716">Sensory transduction</keyword>
<gene>
    <name evidence="15" type="ORF">rCG_58633</name>
</gene>
<comment type="subcellular location">
    <subcellularLocation>
        <location evidence="1 13">Cell membrane</location>
        <topology evidence="1 13">Multi-pass membrane protein</topology>
    </subcellularLocation>
</comment>
<dbReference type="Proteomes" id="UP000234681">
    <property type="component" value="Chromosome 20"/>
</dbReference>
<feature type="transmembrane region" description="Helical" evidence="13">
    <location>
        <begin position="166"/>
        <end position="184"/>
    </location>
</feature>
<name>A6KR45_RAT</name>
<dbReference type="FunFam" id="1.20.1070.10:FF:000001">
    <property type="entry name" value="Olfactory receptor"/>
    <property type="match status" value="1"/>
</dbReference>
<protein>
    <recommendedName>
        <fullName evidence="13">Olfactory receptor</fullName>
    </recommendedName>
</protein>
<evidence type="ECO:0000256" key="9">
    <source>
        <dbReference type="ARBA" id="ARBA00023136"/>
    </source>
</evidence>
<evidence type="ECO:0000259" key="14">
    <source>
        <dbReference type="PROSITE" id="PS50262"/>
    </source>
</evidence>